<name>A0A1G6NX52_9BACT</name>
<dbReference type="Gene3D" id="1.25.40.10">
    <property type="entry name" value="Tetratricopeptide repeat domain"/>
    <property type="match status" value="1"/>
</dbReference>
<organism evidence="2 3">
    <name type="scientific">Desulfurella multipotens</name>
    <dbReference type="NCBI Taxonomy" id="79269"/>
    <lineage>
        <taxon>Bacteria</taxon>
        <taxon>Pseudomonadati</taxon>
        <taxon>Campylobacterota</taxon>
        <taxon>Desulfurellia</taxon>
        <taxon>Desulfurellales</taxon>
        <taxon>Desulfurellaceae</taxon>
        <taxon>Desulfurella</taxon>
    </lineage>
</organism>
<keyword evidence="3" id="KW-1185">Reference proteome</keyword>
<dbReference type="InterPro" id="IPR019734">
    <property type="entry name" value="TPR_rpt"/>
</dbReference>
<dbReference type="AlphaFoldDB" id="A0A1G6NX52"/>
<evidence type="ECO:0000313" key="3">
    <source>
        <dbReference type="Proteomes" id="UP000199411"/>
    </source>
</evidence>
<keyword evidence="1" id="KW-0802">TPR repeat</keyword>
<dbReference type="EMBL" id="FMYU01000008">
    <property type="protein sequence ID" value="SDC72610.1"/>
    <property type="molecule type" value="Genomic_DNA"/>
</dbReference>
<evidence type="ECO:0000256" key="1">
    <source>
        <dbReference type="PROSITE-ProRule" id="PRU00339"/>
    </source>
</evidence>
<feature type="repeat" description="TPR" evidence="1">
    <location>
        <begin position="54"/>
        <end position="87"/>
    </location>
</feature>
<evidence type="ECO:0008006" key="4">
    <source>
        <dbReference type="Google" id="ProtNLM"/>
    </source>
</evidence>
<dbReference type="Proteomes" id="UP000199411">
    <property type="component" value="Unassembled WGS sequence"/>
</dbReference>
<reference evidence="3" key="1">
    <citation type="submission" date="2016-10" db="EMBL/GenBank/DDBJ databases">
        <authorList>
            <person name="Varghese N."/>
            <person name="Submissions S."/>
        </authorList>
    </citation>
    <scope>NUCLEOTIDE SEQUENCE [LARGE SCALE GENOMIC DNA]</scope>
    <source>
        <strain evidence="3">DSM 8415</strain>
    </source>
</reference>
<evidence type="ECO:0000313" key="2">
    <source>
        <dbReference type="EMBL" id="SDC72610.1"/>
    </source>
</evidence>
<protein>
    <recommendedName>
        <fullName evidence="4">Tetratricopeptide repeat-containing protein</fullName>
    </recommendedName>
</protein>
<dbReference type="InterPro" id="IPR011990">
    <property type="entry name" value="TPR-like_helical_dom_sf"/>
</dbReference>
<accession>A0A1G6NX52</accession>
<proteinExistence type="predicted"/>
<sequence>MKKGFFVFFNIIFLFGIYGIVYGNTIDICKVQFDNKNIDLATKSCEQEAKANSIDGFFYLGRIYLNLNHPKTAINFFKKAQQLPSNLSYKGKIYRYMAIAYLNLYLQNKFLYYRDVYLNHRIFIT</sequence>
<dbReference type="SUPFAM" id="SSF81901">
    <property type="entry name" value="HCP-like"/>
    <property type="match status" value="1"/>
</dbReference>
<dbReference type="PROSITE" id="PS50005">
    <property type="entry name" value="TPR"/>
    <property type="match status" value="1"/>
</dbReference>
<gene>
    <name evidence="2" type="ORF">SAMN05660835_01264</name>
</gene>
<dbReference type="RefSeq" id="WP_092128993.1">
    <property type="nucleotide sequence ID" value="NZ_FMYU01000008.1"/>
</dbReference>